<organism evidence="1 2">
    <name type="scientific">Coniosporium uncinatum</name>
    <dbReference type="NCBI Taxonomy" id="93489"/>
    <lineage>
        <taxon>Eukaryota</taxon>
        <taxon>Fungi</taxon>
        <taxon>Dikarya</taxon>
        <taxon>Ascomycota</taxon>
        <taxon>Pezizomycotina</taxon>
        <taxon>Dothideomycetes</taxon>
        <taxon>Dothideomycetes incertae sedis</taxon>
        <taxon>Coniosporium</taxon>
    </lineage>
</organism>
<evidence type="ECO:0000313" key="1">
    <source>
        <dbReference type="EMBL" id="KAK3078833.1"/>
    </source>
</evidence>
<name>A0ACC3DQ44_9PEZI</name>
<sequence length="406" mass="44878">MHVVVVGAGPCGLLLTVRLAIAGIKVTLLEANNKLDDRPRAGIYAPCAVLEFMRAGVLDDVRAQGFIPDDIVWRAFDGKPVLEWKDSTQVAKPEAMTTLPQGMLGAIMYKHAVASPNVSVKFDHKVLNVHQDERQAWVKTQLPNGSQEDFYGDYVVGTDGANSQVRKSLFGDRFDGHTWNAQIVATDVYYDLHRFGYGDINFILHPEHYYMAARITRDGLWRVSYGEDTRLNAEECAANQPRKFETILPGNPKPGDYKLTRCSPYRIHQRCAESFRVGRVLLAADAAHLCNPFGGLGLVGGLVDVGGLSDCLIGLHEDKADDTILAKYDEVRRKAWHELINPISSGNFQRMGTADASSLPGTDPSMSMVKRANGDPAIKKDLDDSAYAICHDFTQYYKESTSSVKL</sequence>
<dbReference type="EMBL" id="JAWDJW010001579">
    <property type="protein sequence ID" value="KAK3078833.1"/>
    <property type="molecule type" value="Genomic_DNA"/>
</dbReference>
<gene>
    <name evidence="1" type="ORF">LTS18_006505</name>
</gene>
<keyword evidence="2" id="KW-1185">Reference proteome</keyword>
<accession>A0ACC3DQ44</accession>
<proteinExistence type="predicted"/>
<evidence type="ECO:0000313" key="2">
    <source>
        <dbReference type="Proteomes" id="UP001186974"/>
    </source>
</evidence>
<reference evidence="1" key="1">
    <citation type="submission" date="2024-09" db="EMBL/GenBank/DDBJ databases">
        <title>Black Yeasts Isolated from many extreme environments.</title>
        <authorList>
            <person name="Coleine C."/>
            <person name="Stajich J.E."/>
            <person name="Selbmann L."/>
        </authorList>
    </citation>
    <scope>NUCLEOTIDE SEQUENCE</scope>
    <source>
        <strain evidence="1">CCFEE 5737</strain>
    </source>
</reference>
<dbReference type="Proteomes" id="UP001186974">
    <property type="component" value="Unassembled WGS sequence"/>
</dbReference>
<comment type="caution">
    <text evidence="1">The sequence shown here is derived from an EMBL/GenBank/DDBJ whole genome shotgun (WGS) entry which is preliminary data.</text>
</comment>
<protein>
    <submittedName>
        <fullName evidence="1">Uncharacterized protein</fullName>
    </submittedName>
</protein>